<accession>A0A4R0JSI9</accession>
<dbReference type="GO" id="GO:0019748">
    <property type="term" value="P:secondary metabolic process"/>
    <property type="evidence" value="ECO:0007669"/>
    <property type="project" value="InterPro"/>
</dbReference>
<dbReference type="EMBL" id="SJKB01000029">
    <property type="protein sequence ID" value="TCC48038.1"/>
    <property type="molecule type" value="Genomic_DNA"/>
</dbReference>
<keyword evidence="1" id="KW-0808">Transferase</keyword>
<dbReference type="Gene3D" id="3.90.1200.10">
    <property type="match status" value="1"/>
</dbReference>
<keyword evidence="2" id="KW-1185">Reference proteome</keyword>
<evidence type="ECO:0000313" key="2">
    <source>
        <dbReference type="Proteomes" id="UP000291144"/>
    </source>
</evidence>
<evidence type="ECO:0000313" key="1">
    <source>
        <dbReference type="EMBL" id="TCC48038.1"/>
    </source>
</evidence>
<name>A0A4R0JSI9_9ACTN</name>
<dbReference type="Pfam" id="PF04655">
    <property type="entry name" value="APH_6_hur"/>
    <property type="match status" value="1"/>
</dbReference>
<organism evidence="1 2">
    <name type="scientific">Kribbella pittospori</name>
    <dbReference type="NCBI Taxonomy" id="722689"/>
    <lineage>
        <taxon>Bacteria</taxon>
        <taxon>Bacillati</taxon>
        <taxon>Actinomycetota</taxon>
        <taxon>Actinomycetes</taxon>
        <taxon>Propionibacteriales</taxon>
        <taxon>Kribbellaceae</taxon>
        <taxon>Kribbella</taxon>
    </lineage>
</organism>
<protein>
    <submittedName>
        <fullName evidence="1">Phosphotransferase</fullName>
    </submittedName>
</protein>
<comment type="caution">
    <text evidence="1">The sequence shown here is derived from an EMBL/GenBank/DDBJ whole genome shotgun (WGS) entry which is preliminary data.</text>
</comment>
<dbReference type="InterPro" id="IPR006748">
    <property type="entry name" value="NH2Glyco/OHUrea_AB-resist_kin"/>
</dbReference>
<sequence length="304" mass="33678">MALGEISHDCRRRLATHYGEAAGAWLARIPALMEDAADRWGLSLLGYHDAGHASVGVTATDSWGRAIFLKAWTDPARYRHEVAALRHWRGDLATKVVEAADDLAVAALEMVGGRPGGADRPAVEQALVAQALDDLHAIDACNPPVGIPRLSDYIRHELTPRIRRRLHTVQLAQWMPVAHAGLRALDDILRVPGRETVLHGDLYRENVLFADRRSPVFVDPLPMLGPAAFDWAFWVVYYEAGSGIEQRLELAVQVSGLSERDIHRWCSLLFLDGLLYYLEISDPRAVQFGKTAAAFAVRCEANRP</sequence>
<dbReference type="InterPro" id="IPR011009">
    <property type="entry name" value="Kinase-like_dom_sf"/>
</dbReference>
<dbReference type="Proteomes" id="UP000291144">
    <property type="component" value="Unassembled WGS sequence"/>
</dbReference>
<reference evidence="1 2" key="1">
    <citation type="submission" date="2019-02" db="EMBL/GenBank/DDBJ databases">
        <title>Kribbella capetownensis sp. nov. and Kribbella speibonae sp. nov., isolated from soil.</title>
        <authorList>
            <person name="Curtis S.M."/>
            <person name="Norton I."/>
            <person name="Everest G.J."/>
            <person name="Meyers P.R."/>
        </authorList>
    </citation>
    <scope>NUCLEOTIDE SEQUENCE [LARGE SCALE GENOMIC DNA]</scope>
    <source>
        <strain evidence="1 2">NRRL B-24813</strain>
    </source>
</reference>
<gene>
    <name evidence="1" type="ORF">E0H73_42920</name>
</gene>
<dbReference type="SUPFAM" id="SSF56112">
    <property type="entry name" value="Protein kinase-like (PK-like)"/>
    <property type="match status" value="1"/>
</dbReference>
<dbReference type="AlphaFoldDB" id="A0A4R0JSI9"/>
<dbReference type="OrthoDB" id="3638028at2"/>
<proteinExistence type="predicted"/>
<dbReference type="GO" id="GO:0016773">
    <property type="term" value="F:phosphotransferase activity, alcohol group as acceptor"/>
    <property type="evidence" value="ECO:0007669"/>
    <property type="project" value="InterPro"/>
</dbReference>